<evidence type="ECO:0000313" key="6">
    <source>
        <dbReference type="EMBL" id="SVB68160.1"/>
    </source>
</evidence>
<dbReference type="GO" id="GO:0017004">
    <property type="term" value="P:cytochrome complex assembly"/>
    <property type="evidence" value="ECO:0007669"/>
    <property type="project" value="UniProtKB-KW"/>
</dbReference>
<dbReference type="InterPro" id="IPR013740">
    <property type="entry name" value="Redoxin"/>
</dbReference>
<gene>
    <name evidence="6" type="ORF">METZ01_LOCUS221014</name>
</gene>
<reference evidence="6" key="1">
    <citation type="submission" date="2018-05" db="EMBL/GenBank/DDBJ databases">
        <authorList>
            <person name="Lanie J.A."/>
            <person name="Ng W.-L."/>
            <person name="Kazmierczak K.M."/>
            <person name="Andrzejewski T.M."/>
            <person name="Davidsen T.M."/>
            <person name="Wayne K.J."/>
            <person name="Tettelin H."/>
            <person name="Glass J.I."/>
            <person name="Rusch D."/>
            <person name="Podicherti R."/>
            <person name="Tsui H.-C.T."/>
            <person name="Winkler M.E."/>
        </authorList>
    </citation>
    <scope>NUCLEOTIDE SEQUENCE</scope>
</reference>
<evidence type="ECO:0000259" key="5">
    <source>
        <dbReference type="PROSITE" id="PS51352"/>
    </source>
</evidence>
<dbReference type="Gene3D" id="3.40.30.10">
    <property type="entry name" value="Glutaredoxin"/>
    <property type="match status" value="1"/>
</dbReference>
<feature type="region of interest" description="Disordered" evidence="3">
    <location>
        <begin position="1"/>
        <end position="64"/>
    </location>
</feature>
<dbReference type="PANTHER" id="PTHR42852">
    <property type="entry name" value="THIOL:DISULFIDE INTERCHANGE PROTEIN DSBE"/>
    <property type="match status" value="1"/>
</dbReference>
<name>A0A382FYV8_9ZZZZ</name>
<organism evidence="6">
    <name type="scientific">marine metagenome</name>
    <dbReference type="NCBI Taxonomy" id="408172"/>
    <lineage>
        <taxon>unclassified sequences</taxon>
        <taxon>metagenomes</taxon>
        <taxon>ecological metagenomes</taxon>
    </lineage>
</organism>
<proteinExistence type="predicted"/>
<dbReference type="PANTHER" id="PTHR42852:SF17">
    <property type="entry name" value="THIOREDOXIN-LIKE PROTEIN HI_1115"/>
    <property type="match status" value="1"/>
</dbReference>
<keyword evidence="4" id="KW-0472">Membrane</keyword>
<feature type="domain" description="Thioredoxin" evidence="5">
    <location>
        <begin position="98"/>
        <end position="256"/>
    </location>
</feature>
<feature type="compositionally biased region" description="Basic and acidic residues" evidence="3">
    <location>
        <begin position="45"/>
        <end position="64"/>
    </location>
</feature>
<keyword evidence="4" id="KW-1133">Transmembrane helix</keyword>
<dbReference type="GO" id="GO:0016491">
    <property type="term" value="F:oxidoreductase activity"/>
    <property type="evidence" value="ECO:0007669"/>
    <property type="project" value="InterPro"/>
</dbReference>
<feature type="compositionally biased region" description="Basic and acidic residues" evidence="3">
    <location>
        <begin position="1"/>
        <end position="37"/>
    </location>
</feature>
<accession>A0A382FYV8</accession>
<evidence type="ECO:0000256" key="2">
    <source>
        <dbReference type="ARBA" id="ARBA00022748"/>
    </source>
</evidence>
<keyword evidence="2" id="KW-0201">Cytochrome c-type biogenesis</keyword>
<dbReference type="Pfam" id="PF08534">
    <property type="entry name" value="Redoxin"/>
    <property type="match status" value="1"/>
</dbReference>
<feature type="transmembrane region" description="Helical" evidence="4">
    <location>
        <begin position="86"/>
        <end position="103"/>
    </location>
</feature>
<dbReference type="InterPro" id="IPR017937">
    <property type="entry name" value="Thioredoxin_CS"/>
</dbReference>
<keyword evidence="4" id="KW-0812">Transmembrane</keyword>
<dbReference type="CDD" id="cd02966">
    <property type="entry name" value="TlpA_like_family"/>
    <property type="match status" value="1"/>
</dbReference>
<dbReference type="InterPro" id="IPR013766">
    <property type="entry name" value="Thioredoxin_domain"/>
</dbReference>
<dbReference type="SUPFAM" id="SSF52833">
    <property type="entry name" value="Thioredoxin-like"/>
    <property type="match status" value="1"/>
</dbReference>
<dbReference type="PROSITE" id="PS00194">
    <property type="entry name" value="THIOREDOXIN_1"/>
    <property type="match status" value="1"/>
</dbReference>
<sequence>MNQNWDERRDRVDRREIHDKRKGEERRYGKERRDPDQNQKTLPAEGERRKVLDRRTGRSRRQGADRRYGIDRRLLVKNKQAQRGKLILGGVITTCLALSLFYYESEVRTEDLAGTISGSEKMQLKMLGGGKTTIDELLKEGPVLLDFWATWCGPCLKEMVHLQRFHEKYSGYGLTILTINQDSPKSLSKVRSVVKSKKFSFKVALDPNGKIAKRLNAKLLPTTVLVDMDGVIRWMHQGYLPGDELEIESRIQALIGYQEPAPITS</sequence>
<dbReference type="PROSITE" id="PS51352">
    <property type="entry name" value="THIOREDOXIN_2"/>
    <property type="match status" value="1"/>
</dbReference>
<protein>
    <recommendedName>
        <fullName evidence="5">Thioredoxin domain-containing protein</fullName>
    </recommendedName>
</protein>
<dbReference type="EMBL" id="UINC01052624">
    <property type="protein sequence ID" value="SVB68160.1"/>
    <property type="molecule type" value="Genomic_DNA"/>
</dbReference>
<dbReference type="GO" id="GO:0030313">
    <property type="term" value="C:cell envelope"/>
    <property type="evidence" value="ECO:0007669"/>
    <property type="project" value="UniProtKB-SubCell"/>
</dbReference>
<evidence type="ECO:0000256" key="3">
    <source>
        <dbReference type="SAM" id="MobiDB-lite"/>
    </source>
</evidence>
<dbReference type="AlphaFoldDB" id="A0A382FYV8"/>
<evidence type="ECO:0000256" key="1">
    <source>
        <dbReference type="ARBA" id="ARBA00004196"/>
    </source>
</evidence>
<evidence type="ECO:0000256" key="4">
    <source>
        <dbReference type="SAM" id="Phobius"/>
    </source>
</evidence>
<comment type="subcellular location">
    <subcellularLocation>
        <location evidence="1">Cell envelope</location>
    </subcellularLocation>
</comment>
<dbReference type="InterPro" id="IPR050553">
    <property type="entry name" value="Thioredoxin_ResA/DsbE_sf"/>
</dbReference>
<dbReference type="InterPro" id="IPR036249">
    <property type="entry name" value="Thioredoxin-like_sf"/>
</dbReference>